<sequence>MRIKCTSCGHKGRIGSREEVTTQYVKLYCQCLDAGCGHTWVANLVYSHTLRESARKVGTLESELFDRLRVMPIEQQQEILASLGKQASA</sequence>
<protein>
    <recommendedName>
        <fullName evidence="1">Zinc finger Ogr/Delta-type domain-containing protein</fullName>
    </recommendedName>
</protein>
<dbReference type="AlphaFoldDB" id="A0A3M3H6D1"/>
<dbReference type="Pfam" id="PF04606">
    <property type="entry name" value="Ogr_Delta"/>
    <property type="match status" value="1"/>
</dbReference>
<dbReference type="InterPro" id="IPR007684">
    <property type="entry name" value="Znf_Ogr/Delta"/>
</dbReference>
<organism evidence="2 3">
    <name type="scientific">Pseudomonas syringae pv. maculicola</name>
    <dbReference type="NCBI Taxonomy" id="59511"/>
    <lineage>
        <taxon>Bacteria</taxon>
        <taxon>Pseudomonadati</taxon>
        <taxon>Pseudomonadota</taxon>
        <taxon>Gammaproteobacteria</taxon>
        <taxon>Pseudomonadales</taxon>
        <taxon>Pseudomonadaceae</taxon>
        <taxon>Pseudomonas</taxon>
    </lineage>
</organism>
<dbReference type="EMBL" id="RBUQ01000304">
    <property type="protein sequence ID" value="RMV30047.1"/>
    <property type="molecule type" value="Genomic_DNA"/>
</dbReference>
<feature type="domain" description="Zinc finger Ogr/Delta-type" evidence="1">
    <location>
        <begin position="4"/>
        <end position="50"/>
    </location>
</feature>
<comment type="caution">
    <text evidence="2">The sequence shown here is derived from an EMBL/GenBank/DDBJ whole genome shotgun (WGS) entry which is preliminary data.</text>
</comment>
<reference evidence="2 3" key="1">
    <citation type="submission" date="2018-08" db="EMBL/GenBank/DDBJ databases">
        <title>Recombination of ecologically and evolutionarily significant loci maintains genetic cohesion in the Pseudomonas syringae species complex.</title>
        <authorList>
            <person name="Dillon M."/>
            <person name="Thakur S."/>
            <person name="Almeida R.N.D."/>
            <person name="Weir B.S."/>
            <person name="Guttman D.S."/>
        </authorList>
    </citation>
    <scope>NUCLEOTIDE SEQUENCE [LARGE SCALE GENOMIC DNA]</scope>
    <source>
        <strain evidence="2 3">ICMP 11281</strain>
    </source>
</reference>
<dbReference type="RefSeq" id="WP_081010364.1">
    <property type="nucleotide sequence ID" value="NZ_JAEVFP010000024.1"/>
</dbReference>
<evidence type="ECO:0000313" key="2">
    <source>
        <dbReference type="EMBL" id="RMV30047.1"/>
    </source>
</evidence>
<evidence type="ECO:0000259" key="1">
    <source>
        <dbReference type="Pfam" id="PF04606"/>
    </source>
</evidence>
<accession>A0A3M3H6D1</accession>
<dbReference type="Proteomes" id="UP000271631">
    <property type="component" value="Unassembled WGS sequence"/>
</dbReference>
<evidence type="ECO:0000313" key="3">
    <source>
        <dbReference type="Proteomes" id="UP000271631"/>
    </source>
</evidence>
<gene>
    <name evidence="2" type="ORF">ALP13_103525</name>
</gene>
<proteinExistence type="predicted"/>
<name>A0A3M3H6D1_PSEYM</name>